<dbReference type="SUPFAM" id="SSF111126">
    <property type="entry name" value="Ligand-binding domain in the NO signalling and Golgi transport"/>
    <property type="match status" value="1"/>
</dbReference>
<dbReference type="Gene3D" id="3.30.1380.20">
    <property type="entry name" value="Trafficking protein particle complex subunit 3"/>
    <property type="match status" value="1"/>
</dbReference>
<dbReference type="STRING" id="395961.Cyan7425_3170"/>
<dbReference type="PANTHER" id="PTHR35090:SF1">
    <property type="entry name" value="SLR0144 PROTEIN"/>
    <property type="match status" value="1"/>
</dbReference>
<dbReference type="EMBL" id="CP001344">
    <property type="protein sequence ID" value="ACL45498.1"/>
    <property type="molecule type" value="Genomic_DNA"/>
</dbReference>
<proteinExistence type="predicted"/>
<feature type="domain" description="4-vinyl reductase 4VR" evidence="1">
    <location>
        <begin position="130"/>
        <end position="193"/>
    </location>
</feature>
<name>B8HN29_CYAP4</name>
<dbReference type="eggNOG" id="COG1719">
    <property type="taxonomic scope" value="Bacteria"/>
</dbReference>
<dbReference type="AlphaFoldDB" id="B8HN29"/>
<dbReference type="HOGENOM" id="CLU_106284_0_0_3"/>
<dbReference type="KEGG" id="cyn:Cyan7425_3170"/>
<accession>B8HN29</accession>
<dbReference type="SMART" id="SM00989">
    <property type="entry name" value="V4R"/>
    <property type="match status" value="1"/>
</dbReference>
<evidence type="ECO:0000313" key="2">
    <source>
        <dbReference type="EMBL" id="ACL45498.1"/>
    </source>
</evidence>
<evidence type="ECO:0000259" key="1">
    <source>
        <dbReference type="SMART" id="SM00989"/>
    </source>
</evidence>
<protein>
    <submittedName>
        <fullName evidence="2">4-vinyl reductase 4VR</fullName>
    </submittedName>
</protein>
<dbReference type="InterPro" id="IPR024096">
    <property type="entry name" value="NO_sig/Golgi_transp_ligand-bd"/>
</dbReference>
<gene>
    <name evidence="2" type="ordered locus">Cyan7425_3170</name>
</gene>
<dbReference type="Pfam" id="PF02830">
    <property type="entry name" value="V4R"/>
    <property type="match status" value="1"/>
</dbReference>
<dbReference type="PANTHER" id="PTHR35090">
    <property type="entry name" value="DNA-DIRECTED RNA POLYMERASE SUBUNIT I"/>
    <property type="match status" value="1"/>
</dbReference>
<dbReference type="OrthoDB" id="421300at2"/>
<reference evidence="2" key="1">
    <citation type="submission" date="2009-01" db="EMBL/GenBank/DDBJ databases">
        <title>Complete sequence of chromosome Cyanothece sp. PCC 7425.</title>
        <authorList>
            <consortium name="US DOE Joint Genome Institute"/>
            <person name="Lucas S."/>
            <person name="Copeland A."/>
            <person name="Lapidus A."/>
            <person name="Glavina del Rio T."/>
            <person name="Dalin E."/>
            <person name="Tice H."/>
            <person name="Bruce D."/>
            <person name="Goodwin L."/>
            <person name="Pitluck S."/>
            <person name="Sims D."/>
            <person name="Meineke L."/>
            <person name="Brettin T."/>
            <person name="Detter J.C."/>
            <person name="Han C."/>
            <person name="Larimer F."/>
            <person name="Land M."/>
            <person name="Hauser L."/>
            <person name="Kyrpides N."/>
            <person name="Ovchinnikova G."/>
            <person name="Liberton M."/>
            <person name="Stoeckel J."/>
            <person name="Banerjee A."/>
            <person name="Singh A."/>
            <person name="Page L."/>
            <person name="Sato H."/>
            <person name="Zhao L."/>
            <person name="Sherman L."/>
            <person name="Pakrasi H."/>
            <person name="Richardson P."/>
        </authorList>
    </citation>
    <scope>NUCLEOTIDE SEQUENCE</scope>
    <source>
        <strain evidence="2">PCC 7425</strain>
    </source>
</reference>
<dbReference type="InterPro" id="IPR004096">
    <property type="entry name" value="V4R"/>
</dbReference>
<organism evidence="2">
    <name type="scientific">Cyanothece sp. (strain PCC 7425 / ATCC 29141)</name>
    <dbReference type="NCBI Taxonomy" id="395961"/>
    <lineage>
        <taxon>Bacteria</taxon>
        <taxon>Bacillati</taxon>
        <taxon>Cyanobacteriota</taxon>
        <taxon>Cyanophyceae</taxon>
        <taxon>Gomontiellales</taxon>
        <taxon>Cyanothecaceae</taxon>
        <taxon>Cyanothece</taxon>
    </lineage>
</organism>
<sequence length="226" mass="25188">MIAVADLLQGNRLPGNYFAPDAYLQGDFESGLLENRRGARLVALPETLLQAIYAGLEKETGQASRIVLFNCGRWWGKNFYRRFVEEVSAYYDRPLAEMAMAEFLQCMKQCWKTHGWGVFELDVSHYQNGFLVVELSHSAFAAAAPKENSSPACDVEAGLLSAFFSQLTGRELHCVQTACESLGADRNYFILGLRERVEPAAAWLEEGHDHATILDRLCSSTPAGRN</sequence>